<protein>
    <submittedName>
        <fullName evidence="1">Uncharacterized protein</fullName>
    </submittedName>
</protein>
<organism evidence="1 2">
    <name type="scientific">Streptomyces albospinus</name>
    <dbReference type="NCBI Taxonomy" id="285515"/>
    <lineage>
        <taxon>Bacteria</taxon>
        <taxon>Bacillati</taxon>
        <taxon>Actinomycetota</taxon>
        <taxon>Actinomycetes</taxon>
        <taxon>Kitasatosporales</taxon>
        <taxon>Streptomycetaceae</taxon>
        <taxon>Streptomyces</taxon>
    </lineage>
</organism>
<reference evidence="2" key="1">
    <citation type="journal article" date="2019" name="Int. J. Syst. Evol. Microbiol.">
        <title>The Global Catalogue of Microorganisms (GCM) 10K type strain sequencing project: providing services to taxonomists for standard genome sequencing and annotation.</title>
        <authorList>
            <consortium name="The Broad Institute Genomics Platform"/>
            <consortium name="The Broad Institute Genome Sequencing Center for Infectious Disease"/>
            <person name="Wu L."/>
            <person name="Ma J."/>
        </authorList>
    </citation>
    <scope>NUCLEOTIDE SEQUENCE [LARGE SCALE GENOMIC DNA]</scope>
    <source>
        <strain evidence="2">JCM 3399</strain>
    </source>
</reference>
<dbReference type="Proteomes" id="UP000654471">
    <property type="component" value="Unassembled WGS sequence"/>
</dbReference>
<comment type="caution">
    <text evidence="1">The sequence shown here is derived from an EMBL/GenBank/DDBJ whole genome shotgun (WGS) entry which is preliminary data.</text>
</comment>
<name>A0ABQ2VNU6_9ACTN</name>
<sequence>MLPPAQLLGIADARLKDGLVPLLPRVIEAGQVAGADAAAYRAGGLPDAGDYCGELLARLRDALTGQPLVDRGG</sequence>
<keyword evidence="2" id="KW-1185">Reference proteome</keyword>
<evidence type="ECO:0000313" key="1">
    <source>
        <dbReference type="EMBL" id="GGV03428.1"/>
    </source>
</evidence>
<proteinExistence type="predicted"/>
<evidence type="ECO:0000313" key="2">
    <source>
        <dbReference type="Proteomes" id="UP000654471"/>
    </source>
</evidence>
<gene>
    <name evidence="1" type="ORF">GCM10010211_83360</name>
</gene>
<accession>A0ABQ2VNU6</accession>
<dbReference type="EMBL" id="BMRP01000085">
    <property type="protein sequence ID" value="GGV03428.1"/>
    <property type="molecule type" value="Genomic_DNA"/>
</dbReference>